<evidence type="ECO:0000313" key="16">
    <source>
        <dbReference type="EMBL" id="ABS63319.1"/>
    </source>
</evidence>
<dbReference type="CDD" id="cd00082">
    <property type="entry name" value="HisKA"/>
    <property type="match status" value="1"/>
</dbReference>
<sequence>MPGASIHKDRSAEHWPSQPEIPLAGTSEDGLLSPSRSQDIRLELYRTIMRAYRTLPVFFPTVAMALAFTFNTTYPEMLVAAWWFVLLAVHVEYAFFQRRFFAEDSAAIDVDAWIKATAIRYWIMNVVWLGLLPLFWHPGSDVQNLAILMVFVVHVVMASQTAFHLVPIFVSVTLPLIAVVIAVSICTLEAAYMAIGFGCIPTYLYLARIAQQQRAAAYETFNLRFRNADLIRDIGKARDLSEEARLRAEEANAQLQRREHHFRALVENAFDVVLVTDEQAIIRYASPAAEKIGLSIDALIGMNSLDFLTKEQKEELLKDVAPGNGASRVLTYELLVPRQDDRSIWIEATLTNLLHDENVRGYVVNLRDITERKRAETEQRSQFGVLRALATGVELGEVMSRLALGSEEAHPGARAAVFLLDAKEDLITCAAPHLPADFPEWVGGFWQSQKDHDFGRMALAGHKIVATDLQEEHHGESISSYMRGAGISTVWFKPILSRSGKVIGAFAMYFAEARTPGKWEEDYVMGAAHLASIAIERRRAEEGLRQATETAEMANRAKTKFLANMSHELRTPLNAIIGFSEIMSQEMFGPLGSDRYREYTNDIHGSGRHLLNVIDDILDISKIEAGRYVLEEDEIDMAHVLKWSVEMMRARTLEKRQNVNLHLPEAIPNVRADQRAMRQIMLNLLSNASKFTPAEGRIDLNVSRNDAGDLMVSVADSGIGIPRNKLDEVLEPFGQVDDTSARQHGGTGLGLPITKSLIEMHGGSFTLESTLGAGTTATMIFPAHRLLSLEGKSKTAAH</sequence>
<feature type="domain" description="PAC" evidence="15">
    <location>
        <begin position="330"/>
        <end position="381"/>
    </location>
</feature>
<keyword evidence="9" id="KW-0902">Two-component regulatory system</keyword>
<keyword evidence="7 16" id="KW-0418">Kinase</keyword>
<feature type="coiled-coil region" evidence="11">
    <location>
        <begin position="234"/>
        <end position="261"/>
    </location>
</feature>
<dbReference type="SUPFAM" id="SSF55781">
    <property type="entry name" value="GAF domain-like"/>
    <property type="match status" value="1"/>
</dbReference>
<dbReference type="CDD" id="cd16922">
    <property type="entry name" value="HATPase_EvgS-ArcB-TorS-like"/>
    <property type="match status" value="1"/>
</dbReference>
<gene>
    <name evidence="16" type="ordered locus">Plav_1700</name>
</gene>
<keyword evidence="10 13" id="KW-0472">Membrane</keyword>
<keyword evidence="13" id="KW-1133">Transmembrane helix</keyword>
<dbReference type="SMART" id="SM00388">
    <property type="entry name" value="HisKA"/>
    <property type="match status" value="1"/>
</dbReference>
<keyword evidence="4" id="KW-0597">Phosphoprotein</keyword>
<dbReference type="GO" id="GO:0009927">
    <property type="term" value="F:histidine phosphotransfer kinase activity"/>
    <property type="evidence" value="ECO:0007669"/>
    <property type="project" value="TreeGrafter"/>
</dbReference>
<feature type="domain" description="Histidine kinase" evidence="14">
    <location>
        <begin position="564"/>
        <end position="785"/>
    </location>
</feature>
<accession>A7HTT6</accession>
<dbReference type="GO" id="GO:0000155">
    <property type="term" value="F:phosphorelay sensor kinase activity"/>
    <property type="evidence" value="ECO:0007669"/>
    <property type="project" value="InterPro"/>
</dbReference>
<dbReference type="InterPro" id="IPR003594">
    <property type="entry name" value="HATPase_dom"/>
</dbReference>
<dbReference type="RefSeq" id="WP_012110611.1">
    <property type="nucleotide sequence ID" value="NC_009719.1"/>
</dbReference>
<dbReference type="GO" id="GO:0005886">
    <property type="term" value="C:plasma membrane"/>
    <property type="evidence" value="ECO:0007669"/>
    <property type="project" value="TreeGrafter"/>
</dbReference>
<evidence type="ECO:0000256" key="2">
    <source>
        <dbReference type="ARBA" id="ARBA00004370"/>
    </source>
</evidence>
<dbReference type="InterPro" id="IPR036097">
    <property type="entry name" value="HisK_dim/P_sf"/>
</dbReference>
<organism evidence="16 17">
    <name type="scientific">Parvibaculum lavamentivorans (strain DS-1 / DSM 13023 / NCIMB 13966)</name>
    <dbReference type="NCBI Taxonomy" id="402881"/>
    <lineage>
        <taxon>Bacteria</taxon>
        <taxon>Pseudomonadati</taxon>
        <taxon>Pseudomonadota</taxon>
        <taxon>Alphaproteobacteria</taxon>
        <taxon>Hyphomicrobiales</taxon>
        <taxon>Parvibaculaceae</taxon>
        <taxon>Parvibaculum</taxon>
    </lineage>
</organism>
<dbReference type="InterPro" id="IPR000014">
    <property type="entry name" value="PAS"/>
</dbReference>
<comment type="subcellular location">
    <subcellularLocation>
        <location evidence="2">Membrane</location>
    </subcellularLocation>
</comment>
<dbReference type="Gene3D" id="3.30.565.10">
    <property type="entry name" value="Histidine kinase-like ATPase, C-terminal domain"/>
    <property type="match status" value="1"/>
</dbReference>
<dbReference type="InterPro" id="IPR003661">
    <property type="entry name" value="HisK_dim/P_dom"/>
</dbReference>
<dbReference type="SMART" id="SM00387">
    <property type="entry name" value="HATPase_c"/>
    <property type="match status" value="1"/>
</dbReference>
<dbReference type="Gene3D" id="1.10.287.130">
    <property type="match status" value="1"/>
</dbReference>
<dbReference type="SUPFAM" id="SSF55874">
    <property type="entry name" value="ATPase domain of HSP90 chaperone/DNA topoisomerase II/histidine kinase"/>
    <property type="match status" value="1"/>
</dbReference>
<dbReference type="Gene3D" id="3.30.450.20">
    <property type="entry name" value="PAS domain"/>
    <property type="match status" value="1"/>
</dbReference>
<evidence type="ECO:0000256" key="7">
    <source>
        <dbReference type="ARBA" id="ARBA00022777"/>
    </source>
</evidence>
<dbReference type="Pfam" id="PF00989">
    <property type="entry name" value="PAS"/>
    <property type="match status" value="1"/>
</dbReference>
<evidence type="ECO:0000256" key="13">
    <source>
        <dbReference type="SAM" id="Phobius"/>
    </source>
</evidence>
<dbReference type="FunFam" id="3.30.565.10:FF:000006">
    <property type="entry name" value="Sensor histidine kinase WalK"/>
    <property type="match status" value="1"/>
</dbReference>
<dbReference type="PANTHER" id="PTHR43047:SF63">
    <property type="entry name" value="HISTIDINE KINASE"/>
    <property type="match status" value="1"/>
</dbReference>
<evidence type="ECO:0000256" key="3">
    <source>
        <dbReference type="ARBA" id="ARBA00012438"/>
    </source>
</evidence>
<evidence type="ECO:0000313" key="17">
    <source>
        <dbReference type="Proteomes" id="UP000006377"/>
    </source>
</evidence>
<dbReference type="NCBIfam" id="TIGR00229">
    <property type="entry name" value="sensory_box"/>
    <property type="match status" value="1"/>
</dbReference>
<dbReference type="PROSITE" id="PS50113">
    <property type="entry name" value="PAC"/>
    <property type="match status" value="1"/>
</dbReference>
<feature type="transmembrane region" description="Helical" evidence="13">
    <location>
        <begin position="77"/>
        <end position="96"/>
    </location>
</feature>
<evidence type="ECO:0000256" key="8">
    <source>
        <dbReference type="ARBA" id="ARBA00022840"/>
    </source>
</evidence>
<evidence type="ECO:0000259" key="14">
    <source>
        <dbReference type="PROSITE" id="PS50109"/>
    </source>
</evidence>
<keyword evidence="13" id="KW-0812">Transmembrane</keyword>
<keyword evidence="5" id="KW-0808">Transferase</keyword>
<evidence type="ECO:0000256" key="6">
    <source>
        <dbReference type="ARBA" id="ARBA00022741"/>
    </source>
</evidence>
<keyword evidence="8" id="KW-0067">ATP-binding</keyword>
<dbReference type="EC" id="2.7.13.3" evidence="3"/>
<evidence type="ECO:0000256" key="12">
    <source>
        <dbReference type="SAM" id="MobiDB-lite"/>
    </source>
</evidence>
<dbReference type="eggNOG" id="COG2202">
    <property type="taxonomic scope" value="Bacteria"/>
</dbReference>
<dbReference type="CDD" id="cd00130">
    <property type="entry name" value="PAS"/>
    <property type="match status" value="1"/>
</dbReference>
<feature type="region of interest" description="Disordered" evidence="12">
    <location>
        <begin position="1"/>
        <end position="34"/>
    </location>
</feature>
<dbReference type="InterPro" id="IPR036890">
    <property type="entry name" value="HATPase_C_sf"/>
</dbReference>
<proteinExistence type="predicted"/>
<dbReference type="InterPro" id="IPR004358">
    <property type="entry name" value="Sig_transdc_His_kin-like_C"/>
</dbReference>
<comment type="catalytic activity">
    <reaction evidence="1">
        <text>ATP + protein L-histidine = ADP + protein N-phospho-L-histidine.</text>
        <dbReference type="EC" id="2.7.13.3"/>
    </reaction>
</comment>
<dbReference type="FunFam" id="1.10.287.130:FF:000038">
    <property type="entry name" value="Sensory transduction histidine kinase"/>
    <property type="match status" value="1"/>
</dbReference>
<dbReference type="Gene3D" id="3.30.450.40">
    <property type="match status" value="1"/>
</dbReference>
<dbReference type="eggNOG" id="COG2205">
    <property type="taxonomic scope" value="Bacteria"/>
</dbReference>
<dbReference type="InterPro" id="IPR029016">
    <property type="entry name" value="GAF-like_dom_sf"/>
</dbReference>
<reference evidence="16 17" key="1">
    <citation type="journal article" date="2011" name="Stand. Genomic Sci.">
        <title>Complete genome sequence of Parvibaculum lavamentivorans type strain (DS-1(T)).</title>
        <authorList>
            <person name="Schleheck D."/>
            <person name="Weiss M."/>
            <person name="Pitluck S."/>
            <person name="Bruce D."/>
            <person name="Land M.L."/>
            <person name="Han S."/>
            <person name="Saunders E."/>
            <person name="Tapia R."/>
            <person name="Detter C."/>
            <person name="Brettin T."/>
            <person name="Han J."/>
            <person name="Woyke T."/>
            <person name="Goodwin L."/>
            <person name="Pennacchio L."/>
            <person name="Nolan M."/>
            <person name="Cook A.M."/>
            <person name="Kjelleberg S."/>
            <person name="Thomas T."/>
        </authorList>
    </citation>
    <scope>NUCLEOTIDE SEQUENCE [LARGE SCALE GENOMIC DNA]</scope>
    <source>
        <strain evidence="17">DS-1 / DSM 13023 / NCIMB 13966</strain>
    </source>
</reference>
<evidence type="ECO:0000256" key="1">
    <source>
        <dbReference type="ARBA" id="ARBA00000085"/>
    </source>
</evidence>
<evidence type="ECO:0000256" key="4">
    <source>
        <dbReference type="ARBA" id="ARBA00022553"/>
    </source>
</evidence>
<dbReference type="HOGENOM" id="CLU_364372_0_0_5"/>
<feature type="transmembrane region" description="Helical" evidence="13">
    <location>
        <begin position="142"/>
        <end position="158"/>
    </location>
</feature>
<feature type="compositionally biased region" description="Basic and acidic residues" evidence="12">
    <location>
        <begin position="1"/>
        <end position="13"/>
    </location>
</feature>
<dbReference type="GO" id="GO:0006355">
    <property type="term" value="P:regulation of DNA-templated transcription"/>
    <property type="evidence" value="ECO:0007669"/>
    <property type="project" value="InterPro"/>
</dbReference>
<keyword evidence="6" id="KW-0547">Nucleotide-binding</keyword>
<feature type="transmembrane region" description="Helical" evidence="13">
    <location>
        <begin position="51"/>
        <end position="71"/>
    </location>
</feature>
<evidence type="ECO:0000256" key="11">
    <source>
        <dbReference type="SAM" id="Coils"/>
    </source>
</evidence>
<dbReference type="STRING" id="402881.Plav_1700"/>
<dbReference type="PRINTS" id="PR00344">
    <property type="entry name" value="BCTRLSENSOR"/>
</dbReference>
<dbReference type="PANTHER" id="PTHR43047">
    <property type="entry name" value="TWO-COMPONENT HISTIDINE PROTEIN KINASE"/>
    <property type="match status" value="1"/>
</dbReference>
<dbReference type="InterPro" id="IPR013767">
    <property type="entry name" value="PAS_fold"/>
</dbReference>
<dbReference type="InterPro" id="IPR000700">
    <property type="entry name" value="PAS-assoc_C"/>
</dbReference>
<dbReference type="AlphaFoldDB" id="A7HTT6"/>
<dbReference type="SMART" id="SM00091">
    <property type="entry name" value="PAS"/>
    <property type="match status" value="1"/>
</dbReference>
<dbReference type="InterPro" id="IPR005467">
    <property type="entry name" value="His_kinase_dom"/>
</dbReference>
<dbReference type="Pfam" id="PF02518">
    <property type="entry name" value="HATPase_c"/>
    <property type="match status" value="1"/>
</dbReference>
<dbReference type="KEGG" id="pla:Plav_1700"/>
<evidence type="ECO:0000256" key="5">
    <source>
        <dbReference type="ARBA" id="ARBA00022679"/>
    </source>
</evidence>
<dbReference type="InterPro" id="IPR035965">
    <property type="entry name" value="PAS-like_dom_sf"/>
</dbReference>
<evidence type="ECO:0000256" key="10">
    <source>
        <dbReference type="ARBA" id="ARBA00023136"/>
    </source>
</evidence>
<dbReference type="GO" id="GO:0005524">
    <property type="term" value="F:ATP binding"/>
    <property type="evidence" value="ECO:0007669"/>
    <property type="project" value="UniProtKB-KW"/>
</dbReference>
<dbReference type="PROSITE" id="PS50109">
    <property type="entry name" value="HIS_KIN"/>
    <property type="match status" value="1"/>
</dbReference>
<protein>
    <recommendedName>
        <fullName evidence="3">histidine kinase</fullName>
        <ecNumber evidence="3">2.7.13.3</ecNumber>
    </recommendedName>
</protein>
<evidence type="ECO:0000256" key="9">
    <source>
        <dbReference type="ARBA" id="ARBA00023012"/>
    </source>
</evidence>
<feature type="transmembrane region" description="Helical" evidence="13">
    <location>
        <begin position="117"/>
        <end position="136"/>
    </location>
</feature>
<keyword evidence="11" id="KW-0175">Coiled coil</keyword>
<dbReference type="SUPFAM" id="SSF55785">
    <property type="entry name" value="PYP-like sensor domain (PAS domain)"/>
    <property type="match status" value="1"/>
</dbReference>
<dbReference type="SUPFAM" id="SSF47384">
    <property type="entry name" value="Homodimeric domain of signal transducing histidine kinase"/>
    <property type="match status" value="1"/>
</dbReference>
<dbReference type="Proteomes" id="UP000006377">
    <property type="component" value="Chromosome"/>
</dbReference>
<dbReference type="EMBL" id="CP000774">
    <property type="protein sequence ID" value="ABS63319.1"/>
    <property type="molecule type" value="Genomic_DNA"/>
</dbReference>
<evidence type="ECO:0000259" key="15">
    <source>
        <dbReference type="PROSITE" id="PS50113"/>
    </source>
</evidence>
<name>A7HTT6_PARL1</name>
<dbReference type="Pfam" id="PF00512">
    <property type="entry name" value="HisKA"/>
    <property type="match status" value="1"/>
</dbReference>
<keyword evidence="17" id="KW-1185">Reference proteome</keyword>